<accession>A0AAW8F903</accession>
<dbReference type="AlphaFoldDB" id="A0AAW8F903"/>
<dbReference type="Proteomes" id="UP001234216">
    <property type="component" value="Unassembled WGS sequence"/>
</dbReference>
<dbReference type="Gene3D" id="3.20.20.80">
    <property type="entry name" value="Glycosidases"/>
    <property type="match status" value="1"/>
</dbReference>
<keyword evidence="4" id="KW-0732">Signal</keyword>
<dbReference type="Gene3D" id="2.60.40.1180">
    <property type="entry name" value="Golgi alpha-mannosidase II"/>
    <property type="match status" value="1"/>
</dbReference>
<evidence type="ECO:0000256" key="4">
    <source>
        <dbReference type="ARBA" id="ARBA00022729"/>
    </source>
</evidence>
<evidence type="ECO:0000256" key="3">
    <source>
        <dbReference type="ARBA" id="ARBA00012662"/>
    </source>
</evidence>
<comment type="function">
    <text evidence="1">Alpha-L-fucosidase is responsible for hydrolyzing the alpha-1,6-linked fucose joined to the reducing-end N-acetylglucosamine of the carbohydrate moieties of glycoproteins.</text>
</comment>
<reference evidence="8" key="1">
    <citation type="submission" date="2023-07" db="EMBL/GenBank/DDBJ databases">
        <title>Comparative genomics of wheat-associated soil bacteria to identify genetic determinants of phenazine resistance.</title>
        <authorList>
            <person name="Mouncey N."/>
        </authorList>
    </citation>
    <scope>NUCLEOTIDE SEQUENCE</scope>
    <source>
        <strain evidence="8">V4I22</strain>
    </source>
</reference>
<dbReference type="InterPro" id="IPR035992">
    <property type="entry name" value="Ricin_B-like_lectins"/>
</dbReference>
<dbReference type="InterPro" id="IPR006311">
    <property type="entry name" value="TAT_signal"/>
</dbReference>
<dbReference type="InterPro" id="IPR000933">
    <property type="entry name" value="Glyco_hydro_29"/>
</dbReference>
<dbReference type="GO" id="GO:0005764">
    <property type="term" value="C:lysosome"/>
    <property type="evidence" value="ECO:0007669"/>
    <property type="project" value="TreeGrafter"/>
</dbReference>
<keyword evidence="5 8" id="KW-0378">Hydrolase</keyword>
<proteinExistence type="inferred from homology"/>
<comment type="caution">
    <text evidence="8">The sequence shown here is derived from an EMBL/GenBank/DDBJ whole genome shotgun (WGS) entry which is preliminary data.</text>
</comment>
<dbReference type="NCBIfam" id="TIGR01409">
    <property type="entry name" value="TAT_signal_seq"/>
    <property type="match status" value="1"/>
</dbReference>
<dbReference type="SMART" id="SM00812">
    <property type="entry name" value="Alpha_L_fucos"/>
    <property type="match status" value="1"/>
</dbReference>
<dbReference type="GO" id="GO:0004560">
    <property type="term" value="F:alpha-L-fucosidase activity"/>
    <property type="evidence" value="ECO:0007669"/>
    <property type="project" value="UniProtKB-EC"/>
</dbReference>
<dbReference type="SUPFAM" id="SSF51445">
    <property type="entry name" value="(Trans)glycosidases"/>
    <property type="match status" value="1"/>
</dbReference>
<dbReference type="InterPro" id="IPR017853">
    <property type="entry name" value="GH"/>
</dbReference>
<organism evidence="8 9">
    <name type="scientific">Streptomyces canus</name>
    <dbReference type="NCBI Taxonomy" id="58343"/>
    <lineage>
        <taxon>Bacteria</taxon>
        <taxon>Bacillati</taxon>
        <taxon>Actinomycetota</taxon>
        <taxon>Actinomycetes</taxon>
        <taxon>Kitasatosporales</taxon>
        <taxon>Streptomycetaceae</taxon>
        <taxon>Streptomyces</taxon>
        <taxon>Streptomyces aurantiacus group</taxon>
    </lineage>
</organism>
<dbReference type="PANTHER" id="PTHR10030:SF37">
    <property type="entry name" value="ALPHA-L-FUCOSIDASE-RELATED"/>
    <property type="match status" value="1"/>
</dbReference>
<dbReference type="EMBL" id="JAUSZV010000005">
    <property type="protein sequence ID" value="MDQ0905303.1"/>
    <property type="molecule type" value="Genomic_DNA"/>
</dbReference>
<evidence type="ECO:0000256" key="1">
    <source>
        <dbReference type="ARBA" id="ARBA00004071"/>
    </source>
</evidence>
<dbReference type="GO" id="GO:0016139">
    <property type="term" value="P:glycoside catabolic process"/>
    <property type="evidence" value="ECO:0007669"/>
    <property type="project" value="TreeGrafter"/>
</dbReference>
<comment type="similarity">
    <text evidence="2">Belongs to the glycosyl hydrolase 29 family.</text>
</comment>
<dbReference type="Pfam" id="PF01120">
    <property type="entry name" value="Alpha_L_fucos"/>
    <property type="match status" value="1"/>
</dbReference>
<dbReference type="Pfam" id="PF14200">
    <property type="entry name" value="RicinB_lectin_2"/>
    <property type="match status" value="1"/>
</dbReference>
<dbReference type="RefSeq" id="WP_306972808.1">
    <property type="nucleotide sequence ID" value="NZ_JAUSZV010000005.1"/>
</dbReference>
<dbReference type="PRINTS" id="PR00741">
    <property type="entry name" value="GLHYDRLASE29"/>
</dbReference>
<evidence type="ECO:0000256" key="5">
    <source>
        <dbReference type="ARBA" id="ARBA00022801"/>
    </source>
</evidence>
<feature type="domain" description="Ricin B lectin" evidence="7">
    <location>
        <begin position="463"/>
        <end position="596"/>
    </location>
</feature>
<evidence type="ECO:0000313" key="8">
    <source>
        <dbReference type="EMBL" id="MDQ0905303.1"/>
    </source>
</evidence>
<gene>
    <name evidence="8" type="ORF">QFZ22_001288</name>
</gene>
<dbReference type="Gene3D" id="2.80.10.50">
    <property type="match status" value="1"/>
</dbReference>
<evidence type="ECO:0000313" key="9">
    <source>
        <dbReference type="Proteomes" id="UP001234216"/>
    </source>
</evidence>
<dbReference type="GO" id="GO:0006004">
    <property type="term" value="P:fucose metabolic process"/>
    <property type="evidence" value="ECO:0007669"/>
    <property type="project" value="InterPro"/>
</dbReference>
<dbReference type="InterPro" id="IPR013780">
    <property type="entry name" value="Glyco_hydro_b"/>
</dbReference>
<dbReference type="InterPro" id="IPR057739">
    <property type="entry name" value="Glyco_hydro_29_N"/>
</dbReference>
<sequence length="599" mass="65853">MSSVPLSRRSLIKAAALAGGTVAFGLPQALWPATAEAYSVSSKMDWWYQARFGMFIHFGSYSRLAHGEWAFATDSPNWTKDTYQDQVSRGFNPSGFNANTIADLAKNAGMKYLVITSKHHEGYAMWDSDVPGFTDTTATKLYNLRDYSGFQRDLLSELKTACESRGIKFGLYYSILDWNHPSQTVDRQHSFSTMSSLTARAAYINDMKAQLQELLNRYDPALLWFDGDWCGNPATPTLPDWWTQADGVDLYNWLMARKPNLVVNERVKRDHNLGDYAVAEFGIPAAPLDRPWEACATMNDAWGYNQWKESQYRSVQTIVQEMVTVVSRDGNYLLNIGPKGDGTVTAGSVTVLNGMASWTATYGDSIQGTSGSPFATEPSWGRITKKNGKLFAHVFNWPTGGILQIPEVYNTINRVYLMNNPGANLNHWVSGGQINIQVPANAPDANDSVVCVEVNGMPAVLAGGVYRLLCARSGKALDNYNTTAEGNQVIQWAPNGGTPQQWTITDLGHGYYKLLCVRSGKALDDNNSTGDGAGMVQRTDNGSYQQQWAITSLGGGGYRLINRHSGKALDNGNTDADSQVIQWAPNGGAPQQWNMTKVG</sequence>
<protein>
    <recommendedName>
        <fullName evidence="3">alpha-L-fucosidase</fullName>
        <ecNumber evidence="3">3.2.1.51</ecNumber>
    </recommendedName>
</protein>
<keyword evidence="6 8" id="KW-0326">Glycosidase</keyword>
<dbReference type="InterPro" id="IPR016286">
    <property type="entry name" value="FUC_metazoa-typ"/>
</dbReference>
<evidence type="ECO:0000256" key="6">
    <source>
        <dbReference type="ARBA" id="ARBA00023295"/>
    </source>
</evidence>
<name>A0AAW8F903_9ACTN</name>
<dbReference type="SMART" id="SM00458">
    <property type="entry name" value="RICIN"/>
    <property type="match status" value="1"/>
</dbReference>
<dbReference type="PROSITE" id="PS51318">
    <property type="entry name" value="TAT"/>
    <property type="match status" value="1"/>
</dbReference>
<dbReference type="PROSITE" id="PS50231">
    <property type="entry name" value="RICIN_B_LECTIN"/>
    <property type="match status" value="1"/>
</dbReference>
<dbReference type="PANTHER" id="PTHR10030">
    <property type="entry name" value="ALPHA-L-FUCOSIDASE"/>
    <property type="match status" value="1"/>
</dbReference>
<dbReference type="EC" id="3.2.1.51" evidence="3"/>
<dbReference type="InterPro" id="IPR000772">
    <property type="entry name" value="Ricin_B_lectin"/>
</dbReference>
<evidence type="ECO:0000256" key="2">
    <source>
        <dbReference type="ARBA" id="ARBA00007951"/>
    </source>
</evidence>
<dbReference type="SUPFAM" id="SSF50370">
    <property type="entry name" value="Ricin B-like lectins"/>
    <property type="match status" value="1"/>
</dbReference>
<evidence type="ECO:0000259" key="7">
    <source>
        <dbReference type="SMART" id="SM00458"/>
    </source>
</evidence>
<dbReference type="InterPro" id="IPR019546">
    <property type="entry name" value="TAT_signal_bac_arc"/>
</dbReference>